<dbReference type="EMBL" id="FXTO01000012">
    <property type="protein sequence ID" value="SMO73928.1"/>
    <property type="molecule type" value="Genomic_DNA"/>
</dbReference>
<feature type="region of interest" description="Disordered" evidence="1">
    <location>
        <begin position="147"/>
        <end position="174"/>
    </location>
</feature>
<evidence type="ECO:0000313" key="3">
    <source>
        <dbReference type="Proteomes" id="UP000316030"/>
    </source>
</evidence>
<gene>
    <name evidence="2" type="ORF">SAMN06265173_11240</name>
</gene>
<evidence type="ECO:0000256" key="1">
    <source>
        <dbReference type="SAM" id="MobiDB-lite"/>
    </source>
</evidence>
<proteinExistence type="predicted"/>
<dbReference type="AlphaFoldDB" id="A0A521DQM1"/>
<dbReference type="RefSeq" id="WP_142493422.1">
    <property type="nucleotide sequence ID" value="NZ_FXTO01000012.1"/>
</dbReference>
<name>A0A521DQM1_9RHOB</name>
<accession>A0A521DQM1</accession>
<keyword evidence="3" id="KW-1185">Reference proteome</keyword>
<reference evidence="2 3" key="1">
    <citation type="submission" date="2017-05" db="EMBL/GenBank/DDBJ databases">
        <authorList>
            <person name="Varghese N."/>
            <person name="Submissions S."/>
        </authorList>
    </citation>
    <scope>NUCLEOTIDE SEQUENCE [LARGE SCALE GENOMIC DNA]</scope>
    <source>
        <strain evidence="2 3">DSM 29506</strain>
    </source>
</reference>
<protein>
    <submittedName>
        <fullName evidence="2">Uncharacterized protein</fullName>
    </submittedName>
</protein>
<sequence length="186" mass="19399">MAIMKAFRETALPGTLQPYSIYYIANPATPNYVEIYVTNAAGDATRRIHTDSDLDTKIAAALAGVGQGTAVVADITARDALTAETGVTVLVLDASSDATVAAGAATYVYDGSAWVKITEHESMDVTISWTDIASRPSSTPAQIDAAVTASHSHANKTQLDKVGEDGNGDMTYDGALPKTAWGSTGW</sequence>
<evidence type="ECO:0000313" key="2">
    <source>
        <dbReference type="EMBL" id="SMO73928.1"/>
    </source>
</evidence>
<organism evidence="2 3">
    <name type="scientific">Thalassovita litoralis</name>
    <dbReference type="NCBI Taxonomy" id="1010611"/>
    <lineage>
        <taxon>Bacteria</taxon>
        <taxon>Pseudomonadati</taxon>
        <taxon>Pseudomonadota</taxon>
        <taxon>Alphaproteobacteria</taxon>
        <taxon>Rhodobacterales</taxon>
        <taxon>Roseobacteraceae</taxon>
        <taxon>Thalassovita</taxon>
    </lineage>
</organism>
<dbReference type="Proteomes" id="UP000316030">
    <property type="component" value="Unassembled WGS sequence"/>
</dbReference>
<dbReference type="OrthoDB" id="6882930at2"/>